<keyword evidence="2" id="KW-1185">Reference proteome</keyword>
<accession>A0AAV0NLY0</accession>
<proteinExistence type="predicted"/>
<comment type="caution">
    <text evidence="1">The sequence shown here is derived from an EMBL/GenBank/DDBJ whole genome shotgun (WGS) entry which is preliminary data.</text>
</comment>
<dbReference type="AlphaFoldDB" id="A0AAV0NLY0"/>
<gene>
    <name evidence="1" type="ORF">LITE_LOCUS34074</name>
</gene>
<evidence type="ECO:0000313" key="1">
    <source>
        <dbReference type="EMBL" id="CAI0459579.1"/>
    </source>
</evidence>
<sequence length="91" mass="10662">MKEKLLKLEEKMGLHRFISKQIEEASLLGNSYCNLAYVTNKLLEPELRIGCRINNYLRIEIVLDHHLLSDDLKKKLKTMQDDFNKQSEKGS</sequence>
<protein>
    <submittedName>
        <fullName evidence="1">Uncharacterized protein</fullName>
    </submittedName>
</protein>
<dbReference type="EMBL" id="CAMGYJ010000008">
    <property type="protein sequence ID" value="CAI0459579.1"/>
    <property type="molecule type" value="Genomic_DNA"/>
</dbReference>
<evidence type="ECO:0000313" key="2">
    <source>
        <dbReference type="Proteomes" id="UP001154282"/>
    </source>
</evidence>
<name>A0AAV0NLY0_9ROSI</name>
<organism evidence="1 2">
    <name type="scientific">Linum tenue</name>
    <dbReference type="NCBI Taxonomy" id="586396"/>
    <lineage>
        <taxon>Eukaryota</taxon>
        <taxon>Viridiplantae</taxon>
        <taxon>Streptophyta</taxon>
        <taxon>Embryophyta</taxon>
        <taxon>Tracheophyta</taxon>
        <taxon>Spermatophyta</taxon>
        <taxon>Magnoliopsida</taxon>
        <taxon>eudicotyledons</taxon>
        <taxon>Gunneridae</taxon>
        <taxon>Pentapetalae</taxon>
        <taxon>rosids</taxon>
        <taxon>fabids</taxon>
        <taxon>Malpighiales</taxon>
        <taxon>Linaceae</taxon>
        <taxon>Linum</taxon>
    </lineage>
</organism>
<reference evidence="1" key="1">
    <citation type="submission" date="2022-08" db="EMBL/GenBank/DDBJ databases">
        <authorList>
            <person name="Gutierrez-Valencia J."/>
        </authorList>
    </citation>
    <scope>NUCLEOTIDE SEQUENCE</scope>
</reference>
<dbReference type="Proteomes" id="UP001154282">
    <property type="component" value="Unassembled WGS sequence"/>
</dbReference>